<evidence type="ECO:0000313" key="4">
    <source>
        <dbReference type="Proteomes" id="UP000236621"/>
    </source>
</evidence>
<feature type="compositionally biased region" description="Basic residues" evidence="1">
    <location>
        <begin position="194"/>
        <end position="203"/>
    </location>
</feature>
<feature type="region of interest" description="Disordered" evidence="1">
    <location>
        <begin position="189"/>
        <end position="224"/>
    </location>
</feature>
<gene>
    <name evidence="3" type="ORF">TCAP_01278</name>
</gene>
<dbReference type="InterPro" id="IPR052772">
    <property type="entry name" value="Endo/PolyKinase_Domain-Protein"/>
</dbReference>
<name>A0A2K3QMN8_9HYPO</name>
<dbReference type="STRING" id="45235.A0A2K3QMN8"/>
<evidence type="ECO:0000256" key="1">
    <source>
        <dbReference type="SAM" id="MobiDB-lite"/>
    </source>
</evidence>
<comment type="caution">
    <text evidence="3">The sequence shown here is derived from an EMBL/GenBank/DDBJ whole genome shotgun (WGS) entry which is preliminary data.</text>
</comment>
<dbReference type="InterPro" id="IPR058864">
    <property type="entry name" value="UBA_10"/>
</dbReference>
<dbReference type="PANTHER" id="PTHR46535:SF1">
    <property type="entry name" value="NEDD4-BINDING PROTEIN 2"/>
    <property type="match status" value="1"/>
</dbReference>
<dbReference type="SUPFAM" id="SSF160443">
    <property type="entry name" value="SMR domain-like"/>
    <property type="match status" value="1"/>
</dbReference>
<dbReference type="PANTHER" id="PTHR46535">
    <property type="entry name" value="NEDD4-BINDING PROTEIN 2"/>
    <property type="match status" value="1"/>
</dbReference>
<dbReference type="OrthoDB" id="4080456at2759"/>
<dbReference type="Gene3D" id="3.30.1370.110">
    <property type="match status" value="1"/>
</dbReference>
<feature type="domain" description="Smr" evidence="2">
    <location>
        <begin position="449"/>
        <end position="532"/>
    </location>
</feature>
<evidence type="ECO:0000259" key="2">
    <source>
        <dbReference type="PROSITE" id="PS50828"/>
    </source>
</evidence>
<dbReference type="PROSITE" id="PS50828">
    <property type="entry name" value="SMR"/>
    <property type="match status" value="1"/>
</dbReference>
<dbReference type="CDD" id="cd14279">
    <property type="entry name" value="CUE"/>
    <property type="match status" value="1"/>
</dbReference>
<dbReference type="InterPro" id="IPR002625">
    <property type="entry name" value="Smr_dom"/>
</dbReference>
<dbReference type="GO" id="GO:0005634">
    <property type="term" value="C:nucleus"/>
    <property type="evidence" value="ECO:0007669"/>
    <property type="project" value="TreeGrafter"/>
</dbReference>
<sequence>MPGESETELVKRLVDSFHAFLDEALIVAIANDYNLEDTSAYEAAHATLQDIARSVPLEEATGFNPSGIPVLPEWETDEVRDEPTTSTSTSHRASHAHGTDLSSTDTSSAAAEPHVAIPRLTSFDNDSRESKILLLQSMFSGLKEYDIKYALKKADGDFRAVLDDLLNIQYLQSTGQQLKGVDGFFKPDDAPSVKSKRKKKARKVLAPDSDLSWDGSPSLGAETTGQDDIEYIAERLGILSDEVSGIYHKNDCSKGATVVELLDQYISHDIETQDDAGKQHADDLALKYRHVPDKYMPIIVHVVESIPQFADDLAALLNKHFTKQSKGQRLDLSYRLTPLPRDGIDCEGVLTPRKTTMKEANMIAGRSTAATISLDLAQAVKAANNYHQARIDASSSAAQLHRRGASSPLYRQAASYYTERAREQARYAQQATSTAADLLVEQQSSPNSIDLHGVLVHDGVRIARQKTQDWWQHLGEFRARRAREEGFTVITGLGRHNTSGVSQLRQAVAAALLQDGWKVQVETGKFVVTGRR</sequence>
<protein>
    <recommendedName>
        <fullName evidence="2">Smr domain-containing protein</fullName>
    </recommendedName>
</protein>
<dbReference type="GO" id="GO:0004519">
    <property type="term" value="F:endonuclease activity"/>
    <property type="evidence" value="ECO:0007669"/>
    <property type="project" value="TreeGrafter"/>
</dbReference>
<dbReference type="InterPro" id="IPR036063">
    <property type="entry name" value="Smr_dom_sf"/>
</dbReference>
<dbReference type="EMBL" id="NRSZ01000209">
    <property type="protein sequence ID" value="PNY28800.1"/>
    <property type="molecule type" value="Genomic_DNA"/>
</dbReference>
<dbReference type="Proteomes" id="UP000236621">
    <property type="component" value="Unassembled WGS sequence"/>
</dbReference>
<proteinExistence type="predicted"/>
<feature type="compositionally biased region" description="Low complexity" evidence="1">
    <location>
        <begin position="99"/>
        <end position="111"/>
    </location>
</feature>
<accession>A0A2K3QMN8</accession>
<evidence type="ECO:0000313" key="3">
    <source>
        <dbReference type="EMBL" id="PNY28800.1"/>
    </source>
</evidence>
<keyword evidence="4" id="KW-1185">Reference proteome</keyword>
<dbReference type="AlphaFoldDB" id="A0A2K3QMN8"/>
<dbReference type="Pfam" id="PF26286">
    <property type="entry name" value="UBA_10"/>
    <property type="match status" value="1"/>
</dbReference>
<organism evidence="3 4">
    <name type="scientific">Tolypocladium capitatum</name>
    <dbReference type="NCBI Taxonomy" id="45235"/>
    <lineage>
        <taxon>Eukaryota</taxon>
        <taxon>Fungi</taxon>
        <taxon>Dikarya</taxon>
        <taxon>Ascomycota</taxon>
        <taxon>Pezizomycotina</taxon>
        <taxon>Sordariomycetes</taxon>
        <taxon>Hypocreomycetidae</taxon>
        <taxon>Hypocreales</taxon>
        <taxon>Ophiocordycipitaceae</taxon>
        <taxon>Tolypocladium</taxon>
    </lineage>
</organism>
<feature type="region of interest" description="Disordered" evidence="1">
    <location>
        <begin position="66"/>
        <end position="111"/>
    </location>
</feature>
<reference evidence="3 4" key="1">
    <citation type="submission" date="2017-08" db="EMBL/GenBank/DDBJ databases">
        <title>Harnessing the power of phylogenomics to disentangle the directionality and signatures of interkingdom host jumping in the parasitic fungal genus Tolypocladium.</title>
        <authorList>
            <person name="Quandt C.A."/>
            <person name="Patterson W."/>
            <person name="Spatafora J.W."/>
        </authorList>
    </citation>
    <scope>NUCLEOTIDE SEQUENCE [LARGE SCALE GENOMIC DNA]</scope>
    <source>
        <strain evidence="3 4">CBS 113982</strain>
    </source>
</reference>